<dbReference type="GO" id="GO:0005930">
    <property type="term" value="C:axoneme"/>
    <property type="evidence" value="ECO:0007669"/>
    <property type="project" value="TreeGrafter"/>
</dbReference>
<dbReference type="OrthoDB" id="9217841at2759"/>
<dbReference type="EMBL" id="QUSF01001307">
    <property type="protein sequence ID" value="RLV64112.1"/>
    <property type="molecule type" value="Genomic_DNA"/>
</dbReference>
<dbReference type="EMBL" id="QUSF01001308">
    <property type="protein sequence ID" value="RLV64111.1"/>
    <property type="molecule type" value="Genomic_DNA"/>
</dbReference>
<dbReference type="GO" id="GO:1904158">
    <property type="term" value="P:axonemal central apparatus assembly"/>
    <property type="evidence" value="ECO:0007669"/>
    <property type="project" value="TreeGrafter"/>
</dbReference>
<dbReference type="NCBIfam" id="NF012200">
    <property type="entry name" value="choice_anch_D"/>
    <property type="match status" value="1"/>
</dbReference>
<sequence>MLDPEGIWVHPQELCACGSTAESALEKGSRRDVTRARTSLFSFRFHKWQNNRFMSFLQLPEVVKISMESSPYFQLVSSNNAYRVLLPGTSAPVRIRFTPGKGKDYSHELVCTTARERIVVPIRAIGARTILDFPDQLDFSECPVKHSSQKTLLVRNVSNRAVHYQLSTQSPFSVVPATGTVGAGDTMQVTVGFHALTTGDYSGSLCCHTGEESTHTELHAEAVELNIGLSTNAVAVKMTFITMSNHQTMFIENRSNVTAHFQWKAFPTEEGENREKRRQCHFLRPWSEMWQENLTEEEKSESETGSCEDHTALLSNTVLEEIAKVQQDPMLFSDDIFSIEPVEGEIGPNCLAEIKVTFKPIEALEYRSVAYCNISGCESRLPLRLKGHGKGPLVGLSCHTLNLGNVSVNTPHVREVQLINLGAIDAPFTYISSNANVGFCFKFAPTEAIIAPGGTQTIQVSFSATVVGTFEEEFQFIVAGSPRSAILTIK</sequence>
<keyword evidence="4" id="KW-0969">Cilium</keyword>
<evidence type="ECO:0000313" key="8">
    <source>
        <dbReference type="EMBL" id="RLV64112.1"/>
    </source>
</evidence>
<evidence type="ECO:0000256" key="4">
    <source>
        <dbReference type="ARBA" id="ARBA00023069"/>
    </source>
</evidence>
<evidence type="ECO:0000256" key="3">
    <source>
        <dbReference type="ARBA" id="ARBA00022490"/>
    </source>
</evidence>
<name>A0A3L8QB31_CHLGU</name>
<keyword evidence="5" id="KW-0966">Cell projection</keyword>
<dbReference type="InterPro" id="IPR013783">
    <property type="entry name" value="Ig-like_fold"/>
</dbReference>
<keyword evidence="9" id="KW-1185">Reference proteome</keyword>
<comment type="subcellular location">
    <subcellularLocation>
        <location evidence="1">Cell projection</location>
        <location evidence="1">Cilium</location>
    </subcellularLocation>
    <subcellularLocation>
        <location evidence="2">Cytoplasm</location>
    </subcellularLocation>
</comment>
<dbReference type="Gene3D" id="2.60.40.10">
    <property type="entry name" value="Immunoglobulins"/>
    <property type="match status" value="3"/>
</dbReference>
<dbReference type="SUPFAM" id="SSF49354">
    <property type="entry name" value="PapD-like"/>
    <property type="match status" value="1"/>
</dbReference>
<evidence type="ECO:0000259" key="6">
    <source>
        <dbReference type="Pfam" id="PF22544"/>
    </source>
</evidence>
<dbReference type="AlphaFoldDB" id="A0A3L8QB31"/>
<evidence type="ECO:0000313" key="9">
    <source>
        <dbReference type="Proteomes" id="UP000276834"/>
    </source>
</evidence>
<dbReference type="Pfam" id="PF22544">
    <property type="entry name" value="HYDIN_VesB_CFA65-like_Ig"/>
    <property type="match status" value="2"/>
</dbReference>
<reference evidence="8 9" key="1">
    <citation type="journal article" date="2018" name="Proc. R. Soc. B">
        <title>A non-coding region near Follistatin controls head colour polymorphism in the Gouldian finch.</title>
        <authorList>
            <person name="Toomey M.B."/>
            <person name="Marques C.I."/>
            <person name="Andrade P."/>
            <person name="Araujo P.M."/>
            <person name="Sabatino S."/>
            <person name="Gazda M.A."/>
            <person name="Afonso S."/>
            <person name="Lopes R.J."/>
            <person name="Corbo J.C."/>
            <person name="Carneiro M."/>
        </authorList>
    </citation>
    <scope>NUCLEOTIDE SEQUENCE [LARGE SCALE GENOMIC DNA]</scope>
    <source>
        <strain evidence="8">Red01</strain>
        <tissue evidence="8">Muscle</tissue>
    </source>
</reference>
<keyword evidence="3" id="KW-0963">Cytoplasm</keyword>
<dbReference type="Proteomes" id="UP000276834">
    <property type="component" value="Unassembled WGS sequence"/>
</dbReference>
<comment type="caution">
    <text evidence="8">The sequence shown here is derived from an EMBL/GenBank/DDBJ whole genome shotgun (WGS) entry which is preliminary data.</text>
</comment>
<evidence type="ECO:0000256" key="5">
    <source>
        <dbReference type="ARBA" id="ARBA00023273"/>
    </source>
</evidence>
<evidence type="ECO:0000256" key="2">
    <source>
        <dbReference type="ARBA" id="ARBA00004496"/>
    </source>
</evidence>
<accession>A0A3L8QB31</accession>
<dbReference type="PANTHER" id="PTHR23053:SF0">
    <property type="entry name" value="HYDROCEPHALUS-INDUCING PROTEIN HOMOLOG"/>
    <property type="match status" value="1"/>
</dbReference>
<reference evidence="8" key="2">
    <citation type="submission" date="2018-08" db="EMBL/GenBank/DDBJ databases">
        <authorList>
            <person name="Sabatino S.J."/>
        </authorList>
    </citation>
    <scope>NUCLEOTIDE SEQUENCE</scope>
    <source>
        <strain evidence="8">Red01</strain>
        <tissue evidence="8">Muscle</tissue>
    </source>
</reference>
<feature type="domain" description="HYDIN/VesB/CFA65-like Ig-like" evidence="6">
    <location>
        <begin position="396"/>
        <end position="490"/>
    </location>
</feature>
<gene>
    <name evidence="7" type="ORF">DV515_00017584</name>
    <name evidence="8" type="ORF">DV515_00017585</name>
</gene>
<dbReference type="GO" id="GO:0003341">
    <property type="term" value="P:cilium movement"/>
    <property type="evidence" value="ECO:0007669"/>
    <property type="project" value="TreeGrafter"/>
</dbReference>
<evidence type="ECO:0000313" key="7">
    <source>
        <dbReference type="EMBL" id="RLV64111.1"/>
    </source>
</evidence>
<dbReference type="PANTHER" id="PTHR23053">
    <property type="entry name" value="DLEC1 DELETED IN LUNG AND ESOPHAGEAL CANCER 1"/>
    <property type="match status" value="1"/>
</dbReference>
<evidence type="ECO:0000256" key="1">
    <source>
        <dbReference type="ARBA" id="ARBA00004138"/>
    </source>
</evidence>
<dbReference type="InterPro" id="IPR033305">
    <property type="entry name" value="Hydin-like"/>
</dbReference>
<proteinExistence type="predicted"/>
<feature type="domain" description="HYDIN/VesB/CFA65-like Ig-like" evidence="6">
    <location>
        <begin position="130"/>
        <end position="216"/>
    </location>
</feature>
<protein>
    <recommendedName>
        <fullName evidence="6">HYDIN/VesB/CFA65-like Ig-like domain-containing protein</fullName>
    </recommendedName>
</protein>
<dbReference type="InterPro" id="IPR008962">
    <property type="entry name" value="PapD-like_sf"/>
</dbReference>
<organism evidence="8 9">
    <name type="scientific">Chloebia gouldiae</name>
    <name type="common">Gouldian finch</name>
    <name type="synonym">Erythrura gouldiae</name>
    <dbReference type="NCBI Taxonomy" id="44316"/>
    <lineage>
        <taxon>Eukaryota</taxon>
        <taxon>Metazoa</taxon>
        <taxon>Chordata</taxon>
        <taxon>Craniata</taxon>
        <taxon>Vertebrata</taxon>
        <taxon>Euteleostomi</taxon>
        <taxon>Archelosauria</taxon>
        <taxon>Archosauria</taxon>
        <taxon>Dinosauria</taxon>
        <taxon>Saurischia</taxon>
        <taxon>Theropoda</taxon>
        <taxon>Coelurosauria</taxon>
        <taxon>Aves</taxon>
        <taxon>Neognathae</taxon>
        <taxon>Neoaves</taxon>
        <taxon>Telluraves</taxon>
        <taxon>Australaves</taxon>
        <taxon>Passeriformes</taxon>
        <taxon>Passeroidea</taxon>
        <taxon>Passeridae</taxon>
        <taxon>Chloebia</taxon>
    </lineage>
</organism>
<dbReference type="InterPro" id="IPR053879">
    <property type="entry name" value="HYDIN_VesB_CFA65-like_Ig"/>
</dbReference>